<name>A0AB39W137_9FLAO</name>
<proteinExistence type="predicted"/>
<reference evidence="1" key="1">
    <citation type="submission" date="2024-07" db="EMBL/GenBank/DDBJ databases">
        <authorList>
            <person name="Biller S.J."/>
        </authorList>
    </citation>
    <scope>NUCLEOTIDE SEQUENCE</scope>
    <source>
        <strain evidence="1">WC2409</strain>
    </source>
</reference>
<organism evidence="1">
    <name type="scientific">Flavobacterium sp. WC2409</name>
    <dbReference type="NCBI Taxonomy" id="3234139"/>
    <lineage>
        <taxon>Bacteria</taxon>
        <taxon>Pseudomonadati</taxon>
        <taxon>Bacteroidota</taxon>
        <taxon>Flavobacteriia</taxon>
        <taxon>Flavobacteriales</taxon>
        <taxon>Flavobacteriaceae</taxon>
        <taxon>Flavobacterium</taxon>
    </lineage>
</organism>
<dbReference type="EMBL" id="CP165625">
    <property type="protein sequence ID" value="XDU94256.1"/>
    <property type="molecule type" value="Genomic_DNA"/>
</dbReference>
<dbReference type="AlphaFoldDB" id="A0AB39W137"/>
<accession>A0AB39W137</accession>
<evidence type="ECO:0000313" key="1">
    <source>
        <dbReference type="EMBL" id="XDU94256.1"/>
    </source>
</evidence>
<gene>
    <name evidence="1" type="ORF">AB3G34_10140</name>
</gene>
<dbReference type="RefSeq" id="WP_367771470.1">
    <property type="nucleotide sequence ID" value="NZ_CP165625.1"/>
</dbReference>
<protein>
    <recommendedName>
        <fullName evidence="2">Lipoprotein</fullName>
    </recommendedName>
</protein>
<sequence>MKNLGLFLLLLSCFGLQSCKKEQSQKDTKATEVQAENSANVACYKALYESDTIEMKMITSKDNKITGDMIMSLYAKPKKIGKITGSFHGDTLLVDYSFYQGADKVKIFSNPMAFLKRGDSLILGNGKIEYYFGKSYFVKGQPIDYDNVKYKLTSVDCVDK</sequence>
<evidence type="ECO:0008006" key="2">
    <source>
        <dbReference type="Google" id="ProtNLM"/>
    </source>
</evidence>
<dbReference type="PROSITE" id="PS51257">
    <property type="entry name" value="PROKAR_LIPOPROTEIN"/>
    <property type="match status" value="1"/>
</dbReference>